<feature type="transmembrane region" description="Helical" evidence="16">
    <location>
        <begin position="1177"/>
        <end position="1198"/>
    </location>
</feature>
<feature type="binding site" evidence="14">
    <location>
        <position position="1010"/>
    </location>
    <ligand>
        <name>ATP</name>
        <dbReference type="ChEBI" id="CHEBI:30616"/>
    </ligand>
</feature>
<keyword evidence="7 14" id="KW-0067">ATP-binding</keyword>
<dbReference type="PANTHER" id="PTHR24092:SF175">
    <property type="entry name" value="PHOSPHOLIPID-TRANSPORTING ATPASE"/>
    <property type="match status" value="1"/>
</dbReference>
<feature type="binding site" evidence="15">
    <location>
        <position position="1006"/>
    </location>
    <ligand>
        <name>Mg(2+)</name>
        <dbReference type="ChEBI" id="CHEBI:18420"/>
    </ligand>
</feature>
<dbReference type="NCBIfam" id="TIGR01652">
    <property type="entry name" value="ATPase-Plipid"/>
    <property type="match status" value="1"/>
</dbReference>
<dbReference type="STRING" id="158441.A0A226DE96"/>
<feature type="binding site" evidence="14">
    <location>
        <position position="985"/>
    </location>
    <ligand>
        <name>ATP</name>
        <dbReference type="ChEBI" id="CHEBI:30616"/>
    </ligand>
</feature>
<keyword evidence="4 16" id="KW-0812">Transmembrane</keyword>
<evidence type="ECO:0000256" key="12">
    <source>
        <dbReference type="ARBA" id="ARBA00034036"/>
    </source>
</evidence>
<evidence type="ECO:0000256" key="15">
    <source>
        <dbReference type="PIRSR" id="PIRSR606539-3"/>
    </source>
</evidence>
<dbReference type="InterPro" id="IPR044492">
    <property type="entry name" value="P_typ_ATPase_HD_dom"/>
</dbReference>
<evidence type="ECO:0000259" key="20">
    <source>
        <dbReference type="Pfam" id="PF16212"/>
    </source>
</evidence>
<organism evidence="21 22">
    <name type="scientific">Folsomia candida</name>
    <name type="common">Springtail</name>
    <dbReference type="NCBI Taxonomy" id="158441"/>
    <lineage>
        <taxon>Eukaryota</taxon>
        <taxon>Metazoa</taxon>
        <taxon>Ecdysozoa</taxon>
        <taxon>Arthropoda</taxon>
        <taxon>Hexapoda</taxon>
        <taxon>Collembola</taxon>
        <taxon>Entomobryomorpha</taxon>
        <taxon>Isotomoidea</taxon>
        <taxon>Isotomidae</taxon>
        <taxon>Proisotominae</taxon>
        <taxon>Folsomia</taxon>
    </lineage>
</organism>
<evidence type="ECO:0000256" key="1">
    <source>
        <dbReference type="ARBA" id="ARBA00004141"/>
    </source>
</evidence>
<feature type="binding site" evidence="14">
    <location>
        <position position="892"/>
    </location>
    <ligand>
        <name>ATP</name>
        <dbReference type="ChEBI" id="CHEBI:30616"/>
    </ligand>
</feature>
<evidence type="ECO:0000256" key="10">
    <source>
        <dbReference type="ARBA" id="ARBA00022989"/>
    </source>
</evidence>
<dbReference type="Pfam" id="PF16212">
    <property type="entry name" value="PhoLip_ATPase_C"/>
    <property type="match status" value="1"/>
</dbReference>
<dbReference type="SUPFAM" id="SSF81653">
    <property type="entry name" value="Calcium ATPase, transduction domain A"/>
    <property type="match status" value="1"/>
</dbReference>
<evidence type="ECO:0000256" key="11">
    <source>
        <dbReference type="ARBA" id="ARBA00023136"/>
    </source>
</evidence>
<evidence type="ECO:0000256" key="5">
    <source>
        <dbReference type="ARBA" id="ARBA00022723"/>
    </source>
</evidence>
<keyword evidence="10 16" id="KW-1133">Transmembrane helix</keyword>
<dbReference type="SUPFAM" id="SSF56784">
    <property type="entry name" value="HAD-like"/>
    <property type="match status" value="1"/>
</dbReference>
<feature type="transmembrane region" description="Helical" evidence="16">
    <location>
        <begin position="1205"/>
        <end position="1225"/>
    </location>
</feature>
<feature type="binding site" evidence="15">
    <location>
        <position position="571"/>
    </location>
    <ligand>
        <name>Mg(2+)</name>
        <dbReference type="ChEBI" id="CHEBI:18420"/>
    </ligand>
</feature>
<dbReference type="InterPro" id="IPR001757">
    <property type="entry name" value="P_typ_ATPase"/>
</dbReference>
<dbReference type="InterPro" id="IPR032630">
    <property type="entry name" value="P_typ_ATPase_c"/>
</dbReference>
<sequence>MIAFDLLQWPWIRSLCPCCPFSKGKDDLGRSRLRRIYIGSVPVLGDDDAPEDMGGRGSVGSSEAPPSHNSQRRKSRLDRISSQSFSDMDYNPGLTTKVENPVIPVRRQSIMAGDLRIPPKNVFPNNEVTSSRYTLLSFFPKNIYEQFRRIVNFYFLVVAIIQSVTSSPVSPVTSIAPLAFVVIVTMIKQGYEDWLRHKADNLFNNRPVKVIRDGVIELIHSRDVKVGDIVKLEGEEQVPTDIVLLGSSDEFQRCLLNTANLDGETSLRMRYVPAGLPHFRDESDFLTLDLIVECEEACEDLYRFNGNILIPPELPRQNSSLGTIFETVTSDPAVDPQSVVPPTEAPPLSFCHALQFSHPPQQHDTTTHKATPPQAVPEVKFTPSTTGKQRRIGIAEFNMIFLGMENVILRGTKVKNTDFIYGVVVYTGPDTRLARNSKQTAPKFSTVEKTVNKYLYAFILILLVLVITATLLSLLVNWVGVNGENPWYLEKTEEQTTWGYYFQTFSSFLILFNYIIPISLYVTMEMQKFIGSKFFVWDEEMSTEAGEPPLCNTSDLNEELGQIEYLFSDKTGTLTENVMKTRMFSVDGRIYEVDDAPGPTGSGGRVAGLFVRDEEDQSKRSFVSITPEEDALLDFCRVLALCHSIQIMPKRRPSVESGNPTGFDLFLKRRKKKISSKVKNANSLFAIGAKKGGDDVPAALQLLGGNWEFQGSSPDEKALVETCVQLNVCYDGEKEEFMSVNVCGQEERYKRHMMFEFDADRKCMSVIVENEAGDIWIMTKGAETSIIPRCDTGPIQLVNKHVLTFAMMGYRTLVIARRRLTRAELDVYLGRLRAARRLVENRDEVMKHIYRDVESHLEILGATGVEDQLQEGVVETLHSLGAAGIRVWVLTGDKVETATAVAYSCGLMTSFSKQLVVTKFTENEAGTLTERLRQFDAEMAPDDNTVLIMDGETMEIALRYCPEDLCSVAMKSFRVVCCRMTPLQKSQVVKMVKDTPSKPVTAAVGDGANDVAMIQEAHIGIGIIGKEGRQAARCADFALARFGFLQKAILVHGHWYYVRLANLANYFFYKNIIFVIPQVLYCFSSGFSTQPLFDSIFLMMYNIFYTAFPILIYGLMEQPHSSRTLQEHAYLYKDITSNRLMTPTVFLKWLIFAIWHAFVCYYTALYAWPAFHPLHDISTFGTLVFSGIVAVANMKLAVETVHISWIYIFSHVVSYLAYFTFSAVYSEVDLTFVWIDPKQFRSVFFTLMAVPVFWVVMVLVTSTAIIPDIIWKGVEGSWTSVTKFFRSFPKRIKWGRGKGQGDDEGKGGWPSLRQFAPFSASTRKQNGTENGMSNDTLNSYL</sequence>
<evidence type="ECO:0000313" key="22">
    <source>
        <dbReference type="Proteomes" id="UP000198287"/>
    </source>
</evidence>
<dbReference type="GO" id="GO:0140326">
    <property type="term" value="F:ATPase-coupled intramembrane lipid transporter activity"/>
    <property type="evidence" value="ECO:0007669"/>
    <property type="project" value="UniProtKB-EC"/>
</dbReference>
<feature type="domain" description="P-type ATPase A" evidence="18">
    <location>
        <begin position="206"/>
        <end position="264"/>
    </location>
</feature>
<dbReference type="Gene3D" id="2.70.150.10">
    <property type="entry name" value="Calcium-transporting ATPase, cytoplasmic transduction domain A"/>
    <property type="match status" value="1"/>
</dbReference>
<feature type="transmembrane region" description="Helical" evidence="16">
    <location>
        <begin position="1245"/>
        <end position="1266"/>
    </location>
</feature>
<feature type="region of interest" description="Disordered" evidence="17">
    <location>
        <begin position="360"/>
        <end position="382"/>
    </location>
</feature>
<dbReference type="EMBL" id="LNIX01000022">
    <property type="protein sequence ID" value="OXA43450.1"/>
    <property type="molecule type" value="Genomic_DNA"/>
</dbReference>
<dbReference type="Pfam" id="PF13246">
    <property type="entry name" value="Cation_ATPase"/>
    <property type="match status" value="1"/>
</dbReference>
<dbReference type="InterPro" id="IPR059000">
    <property type="entry name" value="ATPase_P-type_domA"/>
</dbReference>
<dbReference type="OMA" id="QMYGNDK"/>
<evidence type="ECO:0000256" key="8">
    <source>
        <dbReference type="ARBA" id="ARBA00022842"/>
    </source>
</evidence>
<dbReference type="EC" id="7.6.2.1" evidence="16"/>
<keyword evidence="5 15" id="KW-0479">Metal-binding</keyword>
<evidence type="ECO:0000256" key="3">
    <source>
        <dbReference type="ARBA" id="ARBA00008109"/>
    </source>
</evidence>
<keyword evidence="22" id="KW-1185">Reference proteome</keyword>
<dbReference type="InterPro" id="IPR023298">
    <property type="entry name" value="ATPase_P-typ_TM_dom_sf"/>
</dbReference>
<dbReference type="SFLD" id="SFLDF00027">
    <property type="entry name" value="p-type_atpase"/>
    <property type="match status" value="1"/>
</dbReference>
<name>A0A226DE96_FOLCA</name>
<feature type="region of interest" description="Disordered" evidence="17">
    <location>
        <begin position="46"/>
        <end position="93"/>
    </location>
</feature>
<dbReference type="InterPro" id="IPR032631">
    <property type="entry name" value="P-type_ATPase_N"/>
</dbReference>
<feature type="binding site" evidence="14">
    <location>
        <position position="1009"/>
    </location>
    <ligand>
        <name>ATP</name>
        <dbReference type="ChEBI" id="CHEBI:30616"/>
    </ligand>
</feature>
<feature type="binding site" evidence="14">
    <location>
        <position position="811"/>
    </location>
    <ligand>
        <name>ATP</name>
        <dbReference type="ChEBI" id="CHEBI:30616"/>
    </ligand>
</feature>
<feature type="binding site" evidence="14">
    <location>
        <position position="893"/>
    </location>
    <ligand>
        <name>ATP</name>
        <dbReference type="ChEBI" id="CHEBI:30616"/>
    </ligand>
</feature>
<feature type="binding site" evidence="14">
    <location>
        <position position="571"/>
    </location>
    <ligand>
        <name>ATP</name>
        <dbReference type="ChEBI" id="CHEBI:30616"/>
    </ligand>
</feature>
<dbReference type="InterPro" id="IPR036412">
    <property type="entry name" value="HAD-like_sf"/>
</dbReference>
<dbReference type="GO" id="GO:0045332">
    <property type="term" value="P:phospholipid translocation"/>
    <property type="evidence" value="ECO:0007669"/>
    <property type="project" value="TreeGrafter"/>
</dbReference>
<feature type="binding site" evidence="14">
    <location>
        <position position="757"/>
    </location>
    <ligand>
        <name>ATP</name>
        <dbReference type="ChEBI" id="CHEBI:30616"/>
    </ligand>
</feature>
<evidence type="ECO:0000256" key="4">
    <source>
        <dbReference type="ARBA" id="ARBA00022692"/>
    </source>
</evidence>
<feature type="binding site" evidence="15">
    <location>
        <position position="1010"/>
    </location>
    <ligand>
        <name>Mg(2+)</name>
        <dbReference type="ChEBI" id="CHEBI:18420"/>
    </ligand>
</feature>
<dbReference type="FunFam" id="3.40.50.1000:FF:000014">
    <property type="entry name" value="Phospholipid-transporting ATPase"/>
    <property type="match status" value="1"/>
</dbReference>
<evidence type="ECO:0000259" key="19">
    <source>
        <dbReference type="Pfam" id="PF16209"/>
    </source>
</evidence>
<dbReference type="InterPro" id="IPR023214">
    <property type="entry name" value="HAD_sf"/>
</dbReference>
<comment type="similarity">
    <text evidence="3 16">Belongs to the cation transport ATPase (P-type) (TC 3.A.3) family. Type IV subfamily.</text>
</comment>
<evidence type="ECO:0000256" key="2">
    <source>
        <dbReference type="ARBA" id="ARBA00004308"/>
    </source>
</evidence>
<dbReference type="SUPFAM" id="SSF81660">
    <property type="entry name" value="Metal cation-transporting ATPase, ATP-binding domain N"/>
    <property type="match status" value="1"/>
</dbReference>
<feature type="transmembrane region" description="Helical" evidence="16">
    <location>
        <begin position="500"/>
        <end position="523"/>
    </location>
</feature>
<dbReference type="PROSITE" id="PS00154">
    <property type="entry name" value="ATPASE_E1_E2"/>
    <property type="match status" value="1"/>
</dbReference>
<dbReference type="GO" id="GO:0005524">
    <property type="term" value="F:ATP binding"/>
    <property type="evidence" value="ECO:0007669"/>
    <property type="project" value="UniProtKB-UniRule"/>
</dbReference>
<comment type="cofactor">
    <cofactor evidence="15">
        <name>Mg(2+)</name>
        <dbReference type="ChEBI" id="CHEBI:18420"/>
    </cofactor>
</comment>
<dbReference type="Pfam" id="PF00122">
    <property type="entry name" value="E1-E2_ATPase"/>
    <property type="match status" value="1"/>
</dbReference>
<dbReference type="SUPFAM" id="SSF81665">
    <property type="entry name" value="Calcium ATPase, transmembrane domain M"/>
    <property type="match status" value="1"/>
</dbReference>
<keyword evidence="8 15" id="KW-0460">Magnesium</keyword>
<feature type="binding site" evidence="14">
    <location>
        <position position="716"/>
    </location>
    <ligand>
        <name>ATP</name>
        <dbReference type="ChEBI" id="CHEBI:30616"/>
    </ligand>
</feature>
<keyword evidence="6 14" id="KW-0547">Nucleotide-binding</keyword>
<dbReference type="Gene3D" id="3.40.1110.10">
    <property type="entry name" value="Calcium-transporting ATPase, cytoplasmic domain N"/>
    <property type="match status" value="1"/>
</dbReference>
<dbReference type="SFLD" id="SFLDS00003">
    <property type="entry name" value="Haloacid_Dehalogenase"/>
    <property type="match status" value="1"/>
</dbReference>
<feature type="transmembrane region" description="Helical" evidence="16">
    <location>
        <begin position="454"/>
        <end position="480"/>
    </location>
</feature>
<evidence type="ECO:0000256" key="9">
    <source>
        <dbReference type="ARBA" id="ARBA00022967"/>
    </source>
</evidence>
<keyword evidence="11 16" id="KW-0472">Membrane</keyword>
<dbReference type="NCBIfam" id="TIGR01494">
    <property type="entry name" value="ATPase_P-type"/>
    <property type="match status" value="1"/>
</dbReference>
<evidence type="ECO:0000256" key="14">
    <source>
        <dbReference type="PIRSR" id="PIRSR606539-2"/>
    </source>
</evidence>
<comment type="caution">
    <text evidence="21">The sequence shown here is derived from an EMBL/GenBank/DDBJ whole genome shotgun (WGS) entry which is preliminary data.</text>
</comment>
<dbReference type="SFLD" id="SFLDG00002">
    <property type="entry name" value="C1.7:_P-type_atpase_like"/>
    <property type="match status" value="1"/>
</dbReference>
<dbReference type="PRINTS" id="PR00119">
    <property type="entry name" value="CATATPASE"/>
</dbReference>
<comment type="subcellular location">
    <subcellularLocation>
        <location evidence="2">Endomembrane system</location>
    </subcellularLocation>
    <subcellularLocation>
        <location evidence="1 16">Membrane</location>
        <topology evidence="1 16">Multi-pass membrane protein</topology>
    </subcellularLocation>
</comment>
<feature type="binding site" evidence="14">
    <location>
        <position position="570"/>
    </location>
    <ligand>
        <name>ATP</name>
        <dbReference type="ChEBI" id="CHEBI:30616"/>
    </ligand>
</feature>
<gene>
    <name evidence="21" type="ORF">Fcan01_21828</name>
</gene>
<evidence type="ECO:0000256" key="16">
    <source>
        <dbReference type="RuleBase" id="RU362033"/>
    </source>
</evidence>
<dbReference type="Proteomes" id="UP000198287">
    <property type="component" value="Unassembled WGS sequence"/>
</dbReference>
<feature type="transmembrane region" description="Helical" evidence="16">
    <location>
        <begin position="1095"/>
        <end position="1116"/>
    </location>
</feature>
<feature type="binding site" evidence="14">
    <location>
        <position position="891"/>
    </location>
    <ligand>
        <name>ATP</name>
        <dbReference type="ChEBI" id="CHEBI:30616"/>
    </ligand>
</feature>
<dbReference type="InterPro" id="IPR018303">
    <property type="entry name" value="ATPase_P-typ_P_site"/>
</dbReference>
<comment type="catalytic activity">
    <reaction evidence="12 16">
        <text>ATP + H2O + phospholipidSide 1 = ADP + phosphate + phospholipidSide 2.</text>
        <dbReference type="EC" id="7.6.2.1"/>
    </reaction>
</comment>
<feature type="binding site" evidence="14">
    <location>
        <position position="780"/>
    </location>
    <ligand>
        <name>ATP</name>
        <dbReference type="ChEBI" id="CHEBI:30616"/>
    </ligand>
</feature>
<dbReference type="GO" id="GO:0016887">
    <property type="term" value="F:ATP hydrolysis activity"/>
    <property type="evidence" value="ECO:0007669"/>
    <property type="project" value="InterPro"/>
</dbReference>
<dbReference type="Pfam" id="PF16209">
    <property type="entry name" value="PhoLip_ATPase_N"/>
    <property type="match status" value="1"/>
</dbReference>
<dbReference type="GO" id="GO:0000287">
    <property type="term" value="F:magnesium ion binding"/>
    <property type="evidence" value="ECO:0007669"/>
    <property type="project" value="UniProtKB-UniRule"/>
</dbReference>
<evidence type="ECO:0000256" key="6">
    <source>
        <dbReference type="ARBA" id="ARBA00022741"/>
    </source>
</evidence>
<feature type="binding site" evidence="14">
    <location>
        <position position="979"/>
    </location>
    <ligand>
        <name>ATP</name>
        <dbReference type="ChEBI" id="CHEBI:30616"/>
    </ligand>
</feature>
<accession>A0A226DE96</accession>
<feature type="domain" description="P-type ATPase C-terminal" evidence="20">
    <location>
        <begin position="1032"/>
        <end position="1276"/>
    </location>
</feature>
<evidence type="ECO:0000256" key="13">
    <source>
        <dbReference type="PIRSR" id="PIRSR606539-1"/>
    </source>
</evidence>
<dbReference type="InterPro" id="IPR008250">
    <property type="entry name" value="ATPase_P-typ_transduc_dom_A_sf"/>
</dbReference>
<feature type="active site" description="4-aspartylphosphate intermediate" evidence="13">
    <location>
        <position position="569"/>
    </location>
</feature>
<dbReference type="GO" id="GO:0005886">
    <property type="term" value="C:plasma membrane"/>
    <property type="evidence" value="ECO:0007669"/>
    <property type="project" value="TreeGrafter"/>
</dbReference>
<reference evidence="21 22" key="1">
    <citation type="submission" date="2015-12" db="EMBL/GenBank/DDBJ databases">
        <title>The genome of Folsomia candida.</title>
        <authorList>
            <person name="Faddeeva A."/>
            <person name="Derks M.F."/>
            <person name="Anvar Y."/>
            <person name="Smit S."/>
            <person name="Van Straalen N."/>
            <person name="Roelofs D."/>
        </authorList>
    </citation>
    <scope>NUCLEOTIDE SEQUENCE [LARGE SCALE GENOMIC DNA]</scope>
    <source>
        <strain evidence="21 22">VU population</strain>
        <tissue evidence="21">Whole body</tissue>
    </source>
</reference>
<evidence type="ECO:0000259" key="18">
    <source>
        <dbReference type="Pfam" id="PF00122"/>
    </source>
</evidence>
<feature type="binding site" evidence="14">
    <location>
        <position position="569"/>
    </location>
    <ligand>
        <name>ATP</name>
        <dbReference type="ChEBI" id="CHEBI:30616"/>
    </ligand>
</feature>
<keyword evidence="9 16" id="KW-1278">Translocase</keyword>
<evidence type="ECO:0000313" key="21">
    <source>
        <dbReference type="EMBL" id="OXA43450.1"/>
    </source>
</evidence>
<dbReference type="InterPro" id="IPR006539">
    <property type="entry name" value="P-type_ATPase_IV"/>
</dbReference>
<proteinExistence type="inferred from homology"/>
<feature type="region of interest" description="Disordered" evidence="17">
    <location>
        <begin position="1319"/>
        <end position="1341"/>
    </location>
</feature>
<feature type="domain" description="P-type ATPase N-terminal" evidence="19">
    <location>
        <begin position="121"/>
        <end position="175"/>
    </location>
</feature>
<feature type="transmembrane region" description="Helical" evidence="16">
    <location>
        <begin position="1149"/>
        <end position="1171"/>
    </location>
</feature>
<protein>
    <recommendedName>
        <fullName evidence="16">Phospholipid-transporting ATPase</fullName>
        <ecNumber evidence="16">7.6.2.1</ecNumber>
    </recommendedName>
</protein>
<evidence type="ECO:0000256" key="7">
    <source>
        <dbReference type="ARBA" id="ARBA00022840"/>
    </source>
</evidence>
<feature type="binding site" evidence="15">
    <location>
        <position position="569"/>
    </location>
    <ligand>
        <name>Mg(2+)</name>
        <dbReference type="ChEBI" id="CHEBI:18420"/>
    </ligand>
</feature>
<dbReference type="Gene3D" id="3.40.50.1000">
    <property type="entry name" value="HAD superfamily/HAD-like"/>
    <property type="match status" value="1"/>
</dbReference>
<evidence type="ECO:0000256" key="17">
    <source>
        <dbReference type="SAM" id="MobiDB-lite"/>
    </source>
</evidence>
<dbReference type="InterPro" id="IPR023299">
    <property type="entry name" value="ATPase_P-typ_cyto_dom_N"/>
</dbReference>
<dbReference type="OrthoDB" id="377733at2759"/>
<dbReference type="PANTHER" id="PTHR24092">
    <property type="entry name" value="PROBABLE PHOSPHOLIPID-TRANSPORTING ATPASE"/>
    <property type="match status" value="1"/>
</dbReference>
<dbReference type="GO" id="GO:0005783">
    <property type="term" value="C:endoplasmic reticulum"/>
    <property type="evidence" value="ECO:0007669"/>
    <property type="project" value="TreeGrafter"/>
</dbReference>